<dbReference type="Proteomes" id="UP000624419">
    <property type="component" value="Unassembled WGS sequence"/>
</dbReference>
<feature type="transmembrane region" description="Helical" evidence="1">
    <location>
        <begin position="85"/>
        <end position="108"/>
    </location>
</feature>
<dbReference type="EMBL" id="JABBXD010000001">
    <property type="protein sequence ID" value="MBD3584609.1"/>
    <property type="molecule type" value="Genomic_DNA"/>
</dbReference>
<keyword evidence="1" id="KW-1133">Transmembrane helix</keyword>
<feature type="transmembrane region" description="Helical" evidence="1">
    <location>
        <begin position="43"/>
        <end position="64"/>
    </location>
</feature>
<gene>
    <name evidence="2" type="ORF">HHX48_02530</name>
</gene>
<name>A0ABR8LE90_9ALTE</name>
<accession>A0ABR8LE90</accession>
<sequence>MFSFREKSLWVSLLVTVIIASIYADNIYHALIAGDAVRPQESAALILRVVVSFIIIEVVLHLALAMDNQRGAGEKEDERERGYRLVGTNAAYWVLAIGVISCIVQQVINHYTPMESSSAFIRYALAPIELKLLTIFWIAEMVRFTTELYLYRAQS</sequence>
<keyword evidence="1" id="KW-0812">Transmembrane</keyword>
<feature type="transmembrane region" description="Helical" evidence="1">
    <location>
        <begin position="120"/>
        <end position="139"/>
    </location>
</feature>
<keyword evidence="3" id="KW-1185">Reference proteome</keyword>
<proteinExistence type="predicted"/>
<organism evidence="2 3">
    <name type="scientific">Salinimonas profundi</name>
    <dbReference type="NCBI Taxonomy" id="2729140"/>
    <lineage>
        <taxon>Bacteria</taxon>
        <taxon>Pseudomonadati</taxon>
        <taxon>Pseudomonadota</taxon>
        <taxon>Gammaproteobacteria</taxon>
        <taxon>Alteromonadales</taxon>
        <taxon>Alteromonadaceae</taxon>
        <taxon>Alteromonas/Salinimonas group</taxon>
        <taxon>Salinimonas</taxon>
    </lineage>
</organism>
<evidence type="ECO:0000313" key="3">
    <source>
        <dbReference type="Proteomes" id="UP000624419"/>
    </source>
</evidence>
<protein>
    <recommendedName>
        <fullName evidence="4">DUF2214 domain-containing protein</fullName>
    </recommendedName>
</protein>
<dbReference type="RefSeq" id="WP_191022057.1">
    <property type="nucleotide sequence ID" value="NZ_JABBXD010000001.1"/>
</dbReference>
<comment type="caution">
    <text evidence="2">The sequence shown here is derived from an EMBL/GenBank/DDBJ whole genome shotgun (WGS) entry which is preliminary data.</text>
</comment>
<keyword evidence="1" id="KW-0472">Membrane</keyword>
<evidence type="ECO:0000313" key="2">
    <source>
        <dbReference type="EMBL" id="MBD3584609.1"/>
    </source>
</evidence>
<reference evidence="2 3" key="1">
    <citation type="submission" date="2020-04" db="EMBL/GenBank/DDBJ databases">
        <title>Salinimonas sp. HHU 13199.</title>
        <authorList>
            <person name="Cui X."/>
            <person name="Zhang D."/>
        </authorList>
    </citation>
    <scope>NUCLEOTIDE SEQUENCE [LARGE SCALE GENOMIC DNA]</scope>
    <source>
        <strain evidence="2 3">HHU 13199</strain>
    </source>
</reference>
<evidence type="ECO:0008006" key="4">
    <source>
        <dbReference type="Google" id="ProtNLM"/>
    </source>
</evidence>
<evidence type="ECO:0000256" key="1">
    <source>
        <dbReference type="SAM" id="Phobius"/>
    </source>
</evidence>